<evidence type="ECO:0000313" key="1">
    <source>
        <dbReference type="EMBL" id="MCG7504063.1"/>
    </source>
</evidence>
<dbReference type="EMBL" id="JAKREW010000001">
    <property type="protein sequence ID" value="MCG7504063.1"/>
    <property type="molecule type" value="Genomic_DNA"/>
</dbReference>
<accession>A0ABS9Q9I1</accession>
<organism evidence="1 2">
    <name type="scientific">Mesorhizobium retamae</name>
    <dbReference type="NCBI Taxonomy" id="2912854"/>
    <lineage>
        <taxon>Bacteria</taxon>
        <taxon>Pseudomonadati</taxon>
        <taxon>Pseudomonadota</taxon>
        <taxon>Alphaproteobacteria</taxon>
        <taxon>Hyphomicrobiales</taxon>
        <taxon>Phyllobacteriaceae</taxon>
        <taxon>Mesorhizobium</taxon>
    </lineage>
</organism>
<reference evidence="1 2" key="1">
    <citation type="submission" date="2022-02" db="EMBL/GenBank/DDBJ databases">
        <title>Draft genome sequence of Mezorhizobium retamae strain IRAMC:0171 isolated from Retama raetam nodules.</title>
        <authorList>
            <person name="Bengaied R."/>
            <person name="Sbissi I."/>
            <person name="Huber K."/>
            <person name="Ghodbane F."/>
            <person name="Nouioui I."/>
            <person name="Tarhouni M."/>
            <person name="Gtari M."/>
        </authorList>
    </citation>
    <scope>NUCLEOTIDE SEQUENCE [LARGE SCALE GENOMIC DNA]</scope>
    <source>
        <strain evidence="1 2">IRAMC:0171</strain>
    </source>
</reference>
<name>A0ABS9Q9I1_9HYPH</name>
<comment type="caution">
    <text evidence="1">The sequence shown here is derived from an EMBL/GenBank/DDBJ whole genome shotgun (WGS) entry which is preliminary data.</text>
</comment>
<sequence length="205" mass="23486">MVKGARTVVDYGSGPFSFMKSDWRKDREMAELARLVALPSGGRAEEYFDHYLSGAGTPKTFSAVQFIEQNDGVSRRFSREILQFFNANNLRNGQTGVIGFGQQDVTTYDWKMATGSFPIKWTYLGARTLSDGDLELVFSVEGSNEYKWYPDDAKRETQLLHQAMDRLRQPRTNALDFLQYKTPARNFWMYATRGEYTLRINAGKP</sequence>
<dbReference type="Proteomes" id="UP001201701">
    <property type="component" value="Unassembled WGS sequence"/>
</dbReference>
<keyword evidence="2" id="KW-1185">Reference proteome</keyword>
<proteinExistence type="predicted"/>
<gene>
    <name evidence="1" type="ORF">L4923_03430</name>
</gene>
<evidence type="ECO:0000313" key="2">
    <source>
        <dbReference type="Proteomes" id="UP001201701"/>
    </source>
</evidence>
<protein>
    <submittedName>
        <fullName evidence="1">Uncharacterized protein</fullName>
    </submittedName>
</protein>
<dbReference type="RefSeq" id="WP_239362034.1">
    <property type="nucleotide sequence ID" value="NZ_JAKREW010000001.1"/>
</dbReference>